<feature type="region of interest" description="Disordered" evidence="1">
    <location>
        <begin position="1"/>
        <end position="37"/>
    </location>
</feature>
<comment type="caution">
    <text evidence="3">The sequence shown here is derived from an EMBL/GenBank/DDBJ whole genome shotgun (WGS) entry which is preliminary data.</text>
</comment>
<dbReference type="EMBL" id="BNAW01000010">
    <property type="protein sequence ID" value="GHG11203.1"/>
    <property type="molecule type" value="Genomic_DNA"/>
</dbReference>
<evidence type="ECO:0000313" key="3">
    <source>
        <dbReference type="EMBL" id="GHG11203.1"/>
    </source>
</evidence>
<dbReference type="Proteomes" id="UP000649955">
    <property type="component" value="Unassembled WGS sequence"/>
</dbReference>
<name>A0ABQ3KDR6_9PSEU</name>
<protein>
    <recommendedName>
        <fullName evidence="5">Glycosyltransferase RgtA/B/C/D-like domain-containing protein</fullName>
    </recommendedName>
</protein>
<evidence type="ECO:0000256" key="1">
    <source>
        <dbReference type="SAM" id="MobiDB-lite"/>
    </source>
</evidence>
<feature type="transmembrane region" description="Helical" evidence="2">
    <location>
        <begin position="307"/>
        <end position="328"/>
    </location>
</feature>
<evidence type="ECO:0000313" key="4">
    <source>
        <dbReference type="Proteomes" id="UP000649955"/>
    </source>
</evidence>
<feature type="transmembrane region" description="Helical" evidence="2">
    <location>
        <begin position="393"/>
        <end position="411"/>
    </location>
</feature>
<feature type="compositionally biased region" description="Basic and acidic residues" evidence="1">
    <location>
        <begin position="16"/>
        <end position="28"/>
    </location>
</feature>
<organism evidence="3 4">
    <name type="scientific">Amycolatopsis bullii</name>
    <dbReference type="NCBI Taxonomy" id="941987"/>
    <lineage>
        <taxon>Bacteria</taxon>
        <taxon>Bacillati</taxon>
        <taxon>Actinomycetota</taxon>
        <taxon>Actinomycetes</taxon>
        <taxon>Pseudonocardiales</taxon>
        <taxon>Pseudonocardiaceae</taxon>
        <taxon>Amycolatopsis</taxon>
    </lineage>
</organism>
<reference evidence="4" key="1">
    <citation type="journal article" date="2019" name="Int. J. Syst. Evol. Microbiol.">
        <title>The Global Catalogue of Microorganisms (GCM) 10K type strain sequencing project: providing services to taxonomists for standard genome sequencing and annotation.</title>
        <authorList>
            <consortium name="The Broad Institute Genomics Platform"/>
            <consortium name="The Broad Institute Genome Sequencing Center for Infectious Disease"/>
            <person name="Wu L."/>
            <person name="Ma J."/>
        </authorList>
    </citation>
    <scope>NUCLEOTIDE SEQUENCE [LARGE SCALE GENOMIC DNA]</scope>
    <source>
        <strain evidence="4">CGMCC 4.7680</strain>
    </source>
</reference>
<feature type="transmembrane region" description="Helical" evidence="2">
    <location>
        <begin position="232"/>
        <end position="250"/>
    </location>
</feature>
<keyword evidence="4" id="KW-1185">Reference proteome</keyword>
<feature type="transmembrane region" description="Helical" evidence="2">
    <location>
        <begin position="43"/>
        <end position="62"/>
    </location>
</feature>
<gene>
    <name evidence="3" type="ORF">GCM10017567_30580</name>
</gene>
<keyword evidence="2" id="KW-0472">Membrane</keyword>
<feature type="transmembrane region" description="Helical" evidence="2">
    <location>
        <begin position="335"/>
        <end position="354"/>
    </location>
</feature>
<accession>A0ABQ3KDR6</accession>
<feature type="transmembrane region" description="Helical" evidence="2">
    <location>
        <begin position="161"/>
        <end position="180"/>
    </location>
</feature>
<sequence>MAMRGENLSMSVAETTETRPPSEVEPERPAGPPATRPGWRGKLAAVAAVLGGTALIAVHAALYGHWMIDDAAITFAYSRNVADGFGPVLQPGAAPVEGYSNPTWMILLALGKLVGLFDHGTLFGVSDQILFPKALALACCAGILVLFYFGAKVLSRRPALITFVAGAALAAIPSFVIWCFSGLENSFYALTVAALAVVIVRATHSGRLLDTQVALGTGLIAVLAALTRPDGIIYAGAYPIVLLLFLKRDLLGRSVRAAVVSVAAFAVPFGAYMIFRWFEFGRLVPNTAVAKGQEPPTIEDLARPGEIVSYVGWLIVAVAVACLVLLMVRPSRLRTGLIALMVPFGLTVVAYIVLEFDWMGQLRFATPVWTLGAFGGAIVVVEALAAARLRGRIVLACLLVVALVSSVSGLYDQGTSYRANVKTAFCIVAERDARTINGLADILKLPDSAQVGLIDLGGTSLGSRLRVLDLAGLGDKRVADYLHESDVTGVRNLVFNQAKPELITFIGSWIATLGFDQDPRFEREYATIFVNPPIGNLTVDSRNWVSYHVRRDLVDDAKLAELKAYTQKTLPPLLELNKGAGLRGCANVQPGFKAAA</sequence>
<feature type="transmembrane region" description="Helical" evidence="2">
    <location>
        <begin position="366"/>
        <end position="386"/>
    </location>
</feature>
<proteinExistence type="predicted"/>
<evidence type="ECO:0000256" key="2">
    <source>
        <dbReference type="SAM" id="Phobius"/>
    </source>
</evidence>
<feature type="transmembrane region" description="Helical" evidence="2">
    <location>
        <begin position="129"/>
        <end position="149"/>
    </location>
</feature>
<evidence type="ECO:0008006" key="5">
    <source>
        <dbReference type="Google" id="ProtNLM"/>
    </source>
</evidence>
<keyword evidence="2" id="KW-1133">Transmembrane helix</keyword>
<keyword evidence="2" id="KW-0812">Transmembrane</keyword>
<feature type="transmembrane region" description="Helical" evidence="2">
    <location>
        <begin position="257"/>
        <end position="275"/>
    </location>
</feature>